<feature type="chain" id="PRO_5045068057" description="DUF3761 domain-containing protein" evidence="2">
    <location>
        <begin position="23"/>
        <end position="84"/>
    </location>
</feature>
<keyword evidence="4" id="KW-1185">Reference proteome</keyword>
<comment type="caution">
    <text evidence="3">The sequence shown here is derived from an EMBL/GenBank/DDBJ whole genome shotgun (WGS) entry which is preliminary data.</text>
</comment>
<protein>
    <recommendedName>
        <fullName evidence="5">DUF3761 domain-containing protein</fullName>
    </recommendedName>
</protein>
<evidence type="ECO:0008006" key="5">
    <source>
        <dbReference type="Google" id="ProtNLM"/>
    </source>
</evidence>
<dbReference type="EMBL" id="MVHH01000031">
    <property type="protein sequence ID" value="OQZ95408.1"/>
    <property type="molecule type" value="Genomic_DNA"/>
</dbReference>
<gene>
    <name evidence="3" type="ORF">BST15_14220</name>
</gene>
<keyword evidence="2" id="KW-0732">Signal</keyword>
<sequence>MLARLVTFGMVLFGLFPPLASADPIEPYCYDQRLCDGDFGSRTFCPDSGGWVGPFGACPSLNTGPYSPGGLRPNESNWDGDEDW</sequence>
<evidence type="ECO:0000256" key="2">
    <source>
        <dbReference type="SAM" id="SignalP"/>
    </source>
</evidence>
<evidence type="ECO:0000313" key="3">
    <source>
        <dbReference type="EMBL" id="OQZ95408.1"/>
    </source>
</evidence>
<evidence type="ECO:0000313" key="4">
    <source>
        <dbReference type="Proteomes" id="UP000192327"/>
    </source>
</evidence>
<name>A0ABX3RN96_9MYCO</name>
<organism evidence="3 4">
    <name type="scientific">Mycolicibacter arupensis</name>
    <dbReference type="NCBI Taxonomy" id="342002"/>
    <lineage>
        <taxon>Bacteria</taxon>
        <taxon>Bacillati</taxon>
        <taxon>Actinomycetota</taxon>
        <taxon>Actinomycetes</taxon>
        <taxon>Mycobacteriales</taxon>
        <taxon>Mycobacteriaceae</taxon>
        <taxon>Mycolicibacter</taxon>
    </lineage>
</organism>
<dbReference type="Proteomes" id="UP000192327">
    <property type="component" value="Unassembled WGS sequence"/>
</dbReference>
<feature type="signal peptide" evidence="2">
    <location>
        <begin position="1"/>
        <end position="22"/>
    </location>
</feature>
<proteinExistence type="predicted"/>
<evidence type="ECO:0000256" key="1">
    <source>
        <dbReference type="SAM" id="MobiDB-lite"/>
    </source>
</evidence>
<accession>A0ABX3RN96</accession>
<reference evidence="3 4" key="1">
    <citation type="submission" date="2016-12" db="EMBL/GenBank/DDBJ databases">
        <title>The new phylogeny of genus Mycobacterium.</title>
        <authorList>
            <person name="Tortoli E."/>
            <person name="Trovato A."/>
            <person name="Cirillo D.M."/>
        </authorList>
    </citation>
    <scope>NUCLEOTIDE SEQUENCE [LARGE SCALE GENOMIC DNA]</scope>
    <source>
        <strain evidence="3 4">DSM 44942</strain>
    </source>
</reference>
<feature type="region of interest" description="Disordered" evidence="1">
    <location>
        <begin position="62"/>
        <end position="84"/>
    </location>
</feature>